<keyword evidence="1" id="KW-1133">Transmembrane helix</keyword>
<feature type="chain" id="PRO_5045870325" evidence="2">
    <location>
        <begin position="25"/>
        <end position="304"/>
    </location>
</feature>
<proteinExistence type="predicted"/>
<name>A0ABP9PFZ3_9BACT</name>
<dbReference type="RefSeq" id="WP_345737980.1">
    <property type="nucleotide sequence ID" value="NZ_BAABIA010000008.1"/>
</dbReference>
<evidence type="ECO:0000313" key="3">
    <source>
        <dbReference type="EMBL" id="GAA5145839.1"/>
    </source>
</evidence>
<organism evidence="3 4">
    <name type="scientific">Prosthecobacter algae</name>
    <dbReference type="NCBI Taxonomy" id="1144682"/>
    <lineage>
        <taxon>Bacteria</taxon>
        <taxon>Pseudomonadati</taxon>
        <taxon>Verrucomicrobiota</taxon>
        <taxon>Verrucomicrobiia</taxon>
        <taxon>Verrucomicrobiales</taxon>
        <taxon>Verrucomicrobiaceae</taxon>
        <taxon>Prosthecobacter</taxon>
    </lineage>
</organism>
<keyword evidence="4" id="KW-1185">Reference proteome</keyword>
<keyword evidence="1" id="KW-0812">Transmembrane</keyword>
<evidence type="ECO:0000256" key="2">
    <source>
        <dbReference type="SAM" id="SignalP"/>
    </source>
</evidence>
<feature type="signal peptide" evidence="2">
    <location>
        <begin position="1"/>
        <end position="24"/>
    </location>
</feature>
<keyword evidence="2" id="KW-0732">Signal</keyword>
<reference evidence="4" key="1">
    <citation type="journal article" date="2019" name="Int. J. Syst. Evol. Microbiol.">
        <title>The Global Catalogue of Microorganisms (GCM) 10K type strain sequencing project: providing services to taxonomists for standard genome sequencing and annotation.</title>
        <authorList>
            <consortium name="The Broad Institute Genomics Platform"/>
            <consortium name="The Broad Institute Genome Sequencing Center for Infectious Disease"/>
            <person name="Wu L."/>
            <person name="Ma J."/>
        </authorList>
    </citation>
    <scope>NUCLEOTIDE SEQUENCE [LARGE SCALE GENOMIC DNA]</scope>
    <source>
        <strain evidence="4">JCM 18053</strain>
    </source>
</reference>
<protein>
    <submittedName>
        <fullName evidence="3">Uncharacterized protein</fullName>
    </submittedName>
</protein>
<keyword evidence="1" id="KW-0472">Membrane</keyword>
<evidence type="ECO:0000313" key="4">
    <source>
        <dbReference type="Proteomes" id="UP001499852"/>
    </source>
</evidence>
<evidence type="ECO:0000256" key="1">
    <source>
        <dbReference type="SAM" id="Phobius"/>
    </source>
</evidence>
<comment type="caution">
    <text evidence="3">The sequence shown here is derived from an EMBL/GenBank/DDBJ whole genome shotgun (WGS) entry which is preliminary data.</text>
</comment>
<gene>
    <name evidence="3" type="ORF">GCM10023213_38010</name>
</gene>
<dbReference type="EMBL" id="BAABIA010000008">
    <property type="protein sequence ID" value="GAA5145839.1"/>
    <property type="molecule type" value="Genomic_DNA"/>
</dbReference>
<sequence>MHLPLSRLSPVVLFFLSLSSGVSAQVPGAEVASAITPPSSDIADITVGGRLVKIPVPQGYMRADGINTIWDKALSTMLPETNRLLATYGTPEDVELLRKGTPSDFSSNFNVQTVKSIESMEIGERTFTSMRAEVKKGIDGMRSKLDAEMKKLASQGNQKFEKDFGVDMALSISDTTVLGYFEETDISIGFTMAMKTGIAAEGGRDESRSVVACLMTPVNGRLLSLYATVGYKGEADQKKAEASVKAWRDAILAINPKVEGPVLESGMEKIARGVGVGVWIGLVYGLIVWISKKMKRRKEAKSVS</sequence>
<accession>A0ABP9PFZ3</accession>
<feature type="transmembrane region" description="Helical" evidence="1">
    <location>
        <begin position="270"/>
        <end position="291"/>
    </location>
</feature>
<dbReference type="Proteomes" id="UP001499852">
    <property type="component" value="Unassembled WGS sequence"/>
</dbReference>